<feature type="active site" description="Proton acceptor" evidence="1">
    <location>
        <position position="202"/>
    </location>
</feature>
<evidence type="ECO:0000256" key="3">
    <source>
        <dbReference type="RuleBase" id="RU004508"/>
    </source>
</evidence>
<dbReference type="EC" id="2.6.1.92" evidence="4"/>
<protein>
    <submittedName>
        <fullName evidence="4">UDP-4-amino-4, 6-dideoxy-N-acetyl-beta-L-altrosamine transaminase</fullName>
        <ecNumber evidence="4">2.6.1.92</ecNumber>
    </submittedName>
</protein>
<dbReference type="GO" id="GO:0000271">
    <property type="term" value="P:polysaccharide biosynthetic process"/>
    <property type="evidence" value="ECO:0007669"/>
    <property type="project" value="TreeGrafter"/>
</dbReference>
<gene>
    <name evidence="4" type="primary">pseC</name>
    <name evidence="4" type="ORF">JD108_20055</name>
    <name evidence="5" type="ORF">KDJ56_19990</name>
</gene>
<name>A0A7T5JNG8_9BACL</name>
<evidence type="ECO:0000256" key="1">
    <source>
        <dbReference type="PIRSR" id="PIRSR000390-1"/>
    </source>
</evidence>
<dbReference type="InterPro" id="IPR000653">
    <property type="entry name" value="DegT/StrS_aminotransferase"/>
</dbReference>
<evidence type="ECO:0000313" key="4">
    <source>
        <dbReference type="EMBL" id="QQE74101.1"/>
    </source>
</evidence>
<dbReference type="PANTHER" id="PTHR30244">
    <property type="entry name" value="TRANSAMINASE"/>
    <property type="match status" value="1"/>
</dbReference>
<dbReference type="NCBIfam" id="TIGR03588">
    <property type="entry name" value="PseC"/>
    <property type="match status" value="1"/>
</dbReference>
<keyword evidence="7" id="KW-1185">Reference proteome</keyword>
<proteinExistence type="inferred from homology"/>
<dbReference type="InterPro" id="IPR015424">
    <property type="entry name" value="PyrdxlP-dep_Trfase"/>
</dbReference>
<accession>A0A7T5JNG8</accession>
<evidence type="ECO:0000313" key="5">
    <source>
        <dbReference type="EMBL" id="QUO41185.1"/>
    </source>
</evidence>
<dbReference type="PIRSF" id="PIRSF000390">
    <property type="entry name" value="PLP_StrS"/>
    <property type="match status" value="1"/>
</dbReference>
<keyword evidence="2 3" id="KW-0663">Pyridoxal phosphate</keyword>
<keyword evidence="4" id="KW-0808">Transferase</keyword>
<organism evidence="4 6">
    <name type="scientific">Brevibacillus composti</name>
    <dbReference type="NCBI Taxonomy" id="2796470"/>
    <lineage>
        <taxon>Bacteria</taxon>
        <taxon>Bacillati</taxon>
        <taxon>Bacillota</taxon>
        <taxon>Bacilli</taxon>
        <taxon>Bacillales</taxon>
        <taxon>Paenibacillaceae</taxon>
        <taxon>Brevibacillus</taxon>
    </lineage>
</organism>
<dbReference type="GO" id="GO:0030170">
    <property type="term" value="F:pyridoxal phosphate binding"/>
    <property type="evidence" value="ECO:0007669"/>
    <property type="project" value="TreeGrafter"/>
</dbReference>
<dbReference type="Proteomes" id="UP000595847">
    <property type="component" value="Chromosome"/>
</dbReference>
<dbReference type="InterPro" id="IPR020026">
    <property type="entry name" value="PseC"/>
</dbReference>
<comment type="similarity">
    <text evidence="3">Belongs to the DegT/DnrJ/EryC1 family.</text>
</comment>
<dbReference type="Gene3D" id="3.40.640.10">
    <property type="entry name" value="Type I PLP-dependent aspartate aminotransferase-like (Major domain)"/>
    <property type="match status" value="1"/>
</dbReference>
<dbReference type="Proteomes" id="UP000677234">
    <property type="component" value="Chromosome"/>
</dbReference>
<evidence type="ECO:0000313" key="7">
    <source>
        <dbReference type="Proteomes" id="UP000677234"/>
    </source>
</evidence>
<dbReference type="InterPro" id="IPR015421">
    <property type="entry name" value="PyrdxlP-dep_Trfase_major"/>
</dbReference>
<dbReference type="Pfam" id="PF01041">
    <property type="entry name" value="DegT_DnrJ_EryC1"/>
    <property type="match status" value="1"/>
</dbReference>
<dbReference type="InterPro" id="IPR015422">
    <property type="entry name" value="PyrdxlP-dep_Trfase_small"/>
</dbReference>
<evidence type="ECO:0000256" key="2">
    <source>
        <dbReference type="PIRSR" id="PIRSR000390-2"/>
    </source>
</evidence>
<dbReference type="Gene3D" id="3.90.1150.10">
    <property type="entry name" value="Aspartate Aminotransferase, domain 1"/>
    <property type="match status" value="1"/>
</dbReference>
<dbReference type="KEGG" id="bcop:JD108_20055"/>
<sequence>MHVKPVKEERLAIHGGQPVRTAYLAYGRQSISEEDIAAVIETLRSPYLTQGPKIREFEEAVARLVGAKYAVAFANGTAALHGACYAAGISAGDEVITTPLTFAASANCVRYCGGTVVFADIRPDTYLIDPEQIRQHITPRTKAIIPVDFTGQPADMEEIMRIARDHGLIVIEDAAHSLGATYKGKRIGSIADMTMFSFHPVKHITTGEGGMITTDSEAFYHRLLLFRSHGITRDPARMHRQDEGAWYYEMHDLGYNYRMTDIQAALGLSQIRGLDAFVERRRAIARLYDELLSPLPVILPYRAPERESSWHLYLIGLQLEKLTAGRKEIYEALLAENIGVNVHYIPVHLHPYYQAAGYPKGLAPHAEALYERILTLPLFPAMSDEDVRNVARAVEKVTRAFARV</sequence>
<dbReference type="AlphaFoldDB" id="A0A7T5JNG8"/>
<dbReference type="EMBL" id="CP066308">
    <property type="protein sequence ID" value="QQE74101.1"/>
    <property type="molecule type" value="Genomic_DNA"/>
</dbReference>
<dbReference type="CDD" id="cd00616">
    <property type="entry name" value="AHBA_syn"/>
    <property type="match status" value="1"/>
</dbReference>
<dbReference type="SUPFAM" id="SSF53383">
    <property type="entry name" value="PLP-dependent transferases"/>
    <property type="match status" value="1"/>
</dbReference>
<evidence type="ECO:0000313" key="6">
    <source>
        <dbReference type="Proteomes" id="UP000595847"/>
    </source>
</evidence>
<dbReference type="GO" id="GO:0008483">
    <property type="term" value="F:transaminase activity"/>
    <property type="evidence" value="ECO:0007669"/>
    <property type="project" value="UniProtKB-KW"/>
</dbReference>
<reference evidence="5" key="2">
    <citation type="submission" date="2021-04" db="EMBL/GenBank/DDBJ databases">
        <title>Brevibacillus composti FJAT-54423, complete genome.</title>
        <authorList>
            <person name="Tang R."/>
        </authorList>
    </citation>
    <scope>NUCLEOTIDE SEQUENCE</scope>
    <source>
        <strain evidence="5">FJAT-54424</strain>
    </source>
</reference>
<keyword evidence="4" id="KW-0032">Aminotransferase</keyword>
<feature type="modified residue" description="N6-(pyridoxal phosphate)lysine" evidence="2">
    <location>
        <position position="202"/>
    </location>
</feature>
<reference evidence="4 6" key="1">
    <citation type="submission" date="2020-12" db="EMBL/GenBank/DDBJ databases">
        <title>strain FJAT-54423T represents a novel species of the genus Brevibacillus.</title>
        <authorList>
            <person name="Tang R."/>
        </authorList>
    </citation>
    <scope>NUCLEOTIDE SEQUENCE [LARGE SCALE GENOMIC DNA]</scope>
    <source>
        <strain evidence="4 6">FJAT-54423</strain>
    </source>
</reference>
<dbReference type="PANTHER" id="PTHR30244:SF34">
    <property type="entry name" value="DTDP-4-AMINO-4,6-DIDEOXYGALACTOSE TRANSAMINASE"/>
    <property type="match status" value="1"/>
</dbReference>
<dbReference type="EMBL" id="CP073708">
    <property type="protein sequence ID" value="QUO41185.1"/>
    <property type="molecule type" value="Genomic_DNA"/>
</dbReference>